<dbReference type="PANTHER" id="PTHR42855:SF2">
    <property type="entry name" value="DRUG RESISTANCE ABC TRANSPORTER,ATP-BINDING PROTEIN"/>
    <property type="match status" value="1"/>
</dbReference>
<proteinExistence type="predicted"/>
<keyword evidence="1" id="KW-0547">Nucleotide-binding</keyword>
<dbReference type="InterPro" id="IPR032781">
    <property type="entry name" value="ABC_tran_Xtn"/>
</dbReference>
<feature type="region of interest" description="Disordered" evidence="4">
    <location>
        <begin position="540"/>
        <end position="566"/>
    </location>
</feature>
<organism evidence="6 7">
    <name type="scientific">Perspicuibacillus lycopersici</name>
    <dbReference type="NCBI Taxonomy" id="1325689"/>
    <lineage>
        <taxon>Bacteria</taxon>
        <taxon>Bacillati</taxon>
        <taxon>Bacillota</taxon>
        <taxon>Bacilli</taxon>
        <taxon>Bacillales</taxon>
        <taxon>Bacillaceae</taxon>
        <taxon>Perspicuibacillus</taxon>
    </lineage>
</organism>
<feature type="domain" description="ABC transporter" evidence="5">
    <location>
        <begin position="335"/>
        <end position="547"/>
    </location>
</feature>
<dbReference type="PROSITE" id="PS00211">
    <property type="entry name" value="ABC_TRANSPORTER_1"/>
    <property type="match status" value="1"/>
</dbReference>
<comment type="caution">
    <text evidence="6">The sequence shown here is derived from an EMBL/GenBank/DDBJ whole genome shotgun (WGS) entry which is preliminary data.</text>
</comment>
<evidence type="ECO:0000259" key="5">
    <source>
        <dbReference type="PROSITE" id="PS50893"/>
    </source>
</evidence>
<dbReference type="InterPro" id="IPR003439">
    <property type="entry name" value="ABC_transporter-like_ATP-bd"/>
</dbReference>
<sequence>MIICSVNDVSKMYGGNTIFENISFDIKEGERVGFVGRNGSGKTTLFELLAGSEQPDTGNIHWKKGLEIGYLKQIPTNHHAATTKDVLKLAFSDLLATERKMKELEKLMAMEKDSIHLKKLVSDYGNLLDKFTLEGGYEIDTNIEKIVHGLNISHLLEQRYATLSGGEKTKIGLAHILLKHPDFLLLDEPTNHLDLLAVEWLGDFIQNYQGTVCIISHDRYFLDDVTNKIFDLENGEINGYATNFSGYIKEKQEQLMREFQAYEEQQKKIKKMKEAIKRLKEWANNANPPNEGLHKRARNMERALERMEKISRPNVNPKKMSLDMEATTRSGKDVVFLRNVVKRFGDQLLFADVSMNITFQERVAIVGENGSGKSTLIKLILQQIPADEGEVKIGSNVKIGYLSQHVFEEAEDVSVIEAFRQEVPMTEGEARNILSRFLFFGYAVFRKISQLSGGEKMRLRLAQLMYQEINFLVLDEPTNHLDIESREVLEEALEDFDGTILAISHDRYFLNKIFKKIYWIEANRLHAFAGDYNWAKKKMKENVQQPVKQEDKKKKGKPKHNREKIESQKLVADEKDLEEIEQKIGEIEKQLVNCEELTMLQHLYKEKEELEQQWEILCSQLIQ</sequence>
<feature type="coiled-coil region" evidence="3">
    <location>
        <begin position="570"/>
        <end position="597"/>
    </location>
</feature>
<dbReference type="GO" id="GO:0005524">
    <property type="term" value="F:ATP binding"/>
    <property type="evidence" value="ECO:0007669"/>
    <property type="project" value="UniProtKB-KW"/>
</dbReference>
<dbReference type="CDD" id="cd03221">
    <property type="entry name" value="ABCF_EF-3"/>
    <property type="match status" value="2"/>
</dbReference>
<dbReference type="NCBIfam" id="NF000355">
    <property type="entry name" value="ribo_prot_ABC_F"/>
    <property type="match status" value="1"/>
</dbReference>
<keyword evidence="7" id="KW-1185">Reference proteome</keyword>
<evidence type="ECO:0000256" key="1">
    <source>
        <dbReference type="ARBA" id="ARBA00022741"/>
    </source>
</evidence>
<feature type="coiled-coil region" evidence="3">
    <location>
        <begin position="248"/>
        <end position="310"/>
    </location>
</feature>
<evidence type="ECO:0000313" key="7">
    <source>
        <dbReference type="Proteomes" id="UP001209318"/>
    </source>
</evidence>
<feature type="domain" description="ABC transporter" evidence="5">
    <location>
        <begin position="4"/>
        <end position="259"/>
    </location>
</feature>
<dbReference type="PROSITE" id="PS50893">
    <property type="entry name" value="ABC_TRANSPORTER_2"/>
    <property type="match status" value="2"/>
</dbReference>
<dbReference type="InterPro" id="IPR027417">
    <property type="entry name" value="P-loop_NTPase"/>
</dbReference>
<dbReference type="SMART" id="SM00382">
    <property type="entry name" value="AAA"/>
    <property type="match status" value="2"/>
</dbReference>
<dbReference type="Proteomes" id="UP001209318">
    <property type="component" value="Unassembled WGS sequence"/>
</dbReference>
<keyword evidence="3" id="KW-0175">Coiled coil</keyword>
<dbReference type="AlphaFoldDB" id="A0AAE3LP97"/>
<dbReference type="Gene3D" id="3.40.50.300">
    <property type="entry name" value="P-loop containing nucleotide triphosphate hydrolases"/>
    <property type="match status" value="2"/>
</dbReference>
<evidence type="ECO:0000256" key="4">
    <source>
        <dbReference type="SAM" id="MobiDB-lite"/>
    </source>
</evidence>
<keyword evidence="2" id="KW-0067">ATP-binding</keyword>
<dbReference type="InterPro" id="IPR003593">
    <property type="entry name" value="AAA+_ATPase"/>
</dbReference>
<protein>
    <submittedName>
        <fullName evidence="6">ABC-F type ribosomal protection protein</fullName>
    </submittedName>
</protein>
<dbReference type="PANTHER" id="PTHR42855">
    <property type="entry name" value="ABC TRANSPORTER ATP-BINDING SUBUNIT"/>
    <property type="match status" value="1"/>
</dbReference>
<name>A0AAE3LP97_9BACI</name>
<accession>A0AAE3LP97</accession>
<dbReference type="Pfam" id="PF00005">
    <property type="entry name" value="ABC_tran"/>
    <property type="match status" value="2"/>
</dbReference>
<evidence type="ECO:0000256" key="2">
    <source>
        <dbReference type="ARBA" id="ARBA00022840"/>
    </source>
</evidence>
<evidence type="ECO:0000256" key="3">
    <source>
        <dbReference type="SAM" id="Coils"/>
    </source>
</evidence>
<dbReference type="EMBL" id="JAOUSF010000005">
    <property type="protein sequence ID" value="MCU9614712.1"/>
    <property type="molecule type" value="Genomic_DNA"/>
</dbReference>
<reference evidence="6" key="1">
    <citation type="submission" date="2022-10" db="EMBL/GenBank/DDBJ databases">
        <title>Description of Fervidibacillus gen. nov. in the family Fervidibacillaceae fam. nov. with two species, Fervidibacillus albus sp. nov., and Fervidibacillus halotolerans sp. nov., isolated from tidal flat sediments.</title>
        <authorList>
            <person name="Kwon K.K."/>
            <person name="Yang S.-H."/>
        </authorList>
    </citation>
    <scope>NUCLEOTIDE SEQUENCE</scope>
    <source>
        <strain evidence="6">JCM 19140</strain>
    </source>
</reference>
<dbReference type="Pfam" id="PF12848">
    <property type="entry name" value="ABC_tran_Xtn"/>
    <property type="match status" value="1"/>
</dbReference>
<dbReference type="FunFam" id="3.40.50.300:FF:001807">
    <property type="entry name" value="ABC transporter ATP-binding protein"/>
    <property type="match status" value="1"/>
</dbReference>
<dbReference type="InterPro" id="IPR051309">
    <property type="entry name" value="ABCF_ATPase"/>
</dbReference>
<dbReference type="RefSeq" id="WP_263074036.1">
    <property type="nucleotide sequence ID" value="NZ_JAOUSF010000005.1"/>
</dbReference>
<dbReference type="FunFam" id="3.40.50.300:FF:000011">
    <property type="entry name" value="Putative ABC transporter ATP-binding component"/>
    <property type="match status" value="1"/>
</dbReference>
<gene>
    <name evidence="6" type="primary">abc-f</name>
    <name evidence="6" type="ORF">OEV98_14305</name>
</gene>
<evidence type="ECO:0000313" key="6">
    <source>
        <dbReference type="EMBL" id="MCU9614712.1"/>
    </source>
</evidence>
<dbReference type="GO" id="GO:0016887">
    <property type="term" value="F:ATP hydrolysis activity"/>
    <property type="evidence" value="ECO:0007669"/>
    <property type="project" value="InterPro"/>
</dbReference>
<dbReference type="SUPFAM" id="SSF52540">
    <property type="entry name" value="P-loop containing nucleoside triphosphate hydrolases"/>
    <property type="match status" value="2"/>
</dbReference>
<dbReference type="InterPro" id="IPR017871">
    <property type="entry name" value="ABC_transporter-like_CS"/>
</dbReference>